<accession>A0A2A2EKI3</accession>
<sequence>MAALELGTIDSQTIDTEALTRAYEAYQHDAFDGYFPDSEGVGALASDFVKAAVSTIAAHVGSDEETSFINEDTAAQDVDTMRSSLKTDSFRTPLLTIAHETVKSWLGAQFEDADDPLRTAIGAYADDVFAAAPRDEQEASLNAAQYIQEGPALAAIVNEISEVNMEHLSGKDMQSGAFLVYDGTKYETATDDPNMVLFE</sequence>
<gene>
    <name evidence="1" type="ORF">B1400_0794</name>
</gene>
<dbReference type="AlphaFoldDB" id="A0A2A2EKI3"/>
<dbReference type="OrthoDB" id="3230705at2"/>
<dbReference type="EMBL" id="MVOG01000011">
    <property type="protein sequence ID" value="PAU69428.1"/>
    <property type="molecule type" value="Genomic_DNA"/>
</dbReference>
<proteinExistence type="predicted"/>
<evidence type="ECO:0000313" key="1">
    <source>
        <dbReference type="EMBL" id="PAU69428.1"/>
    </source>
</evidence>
<organism evidence="1 2">
    <name type="scientific">Bifidobacterium italicum</name>
    <dbReference type="NCBI Taxonomy" id="1960968"/>
    <lineage>
        <taxon>Bacteria</taxon>
        <taxon>Bacillati</taxon>
        <taxon>Actinomycetota</taxon>
        <taxon>Actinomycetes</taxon>
        <taxon>Bifidobacteriales</taxon>
        <taxon>Bifidobacteriaceae</taxon>
        <taxon>Bifidobacterium</taxon>
    </lineage>
</organism>
<evidence type="ECO:0000313" key="2">
    <source>
        <dbReference type="Proteomes" id="UP000217986"/>
    </source>
</evidence>
<dbReference type="Proteomes" id="UP000217986">
    <property type="component" value="Unassembled WGS sequence"/>
</dbReference>
<comment type="caution">
    <text evidence="1">The sequence shown here is derived from an EMBL/GenBank/DDBJ whole genome shotgun (WGS) entry which is preliminary data.</text>
</comment>
<keyword evidence="2" id="KW-1185">Reference proteome</keyword>
<name>A0A2A2EKI3_9BIFI</name>
<reference evidence="1 2" key="1">
    <citation type="journal article" date="2017" name="ISME J.">
        <title>Unveiling bifidobacterial biogeography across the mammalian branch of the tree of life.</title>
        <authorList>
            <person name="Milani C."/>
            <person name="Mangifesta M."/>
            <person name="Mancabelli L."/>
            <person name="Lugli G.A."/>
            <person name="James K."/>
            <person name="Duranti S."/>
            <person name="Turroni F."/>
            <person name="Ferrario C."/>
            <person name="Ossiprandi M.C."/>
            <person name="van Sinderen D."/>
            <person name="Ventura M."/>
        </authorList>
    </citation>
    <scope>NUCLEOTIDE SEQUENCE [LARGE SCALE GENOMIC DNA]</scope>
    <source>
        <strain evidence="1 2">70</strain>
    </source>
</reference>
<protein>
    <submittedName>
        <fullName evidence="1">Uncharacterized protein</fullName>
    </submittedName>
</protein>
<dbReference type="RefSeq" id="WP_133064613.1">
    <property type="nucleotide sequence ID" value="NZ_MVOG01000011.1"/>
</dbReference>